<dbReference type="Proteomes" id="UP000772434">
    <property type="component" value="Unassembled WGS sequence"/>
</dbReference>
<keyword evidence="2" id="KW-1185">Reference proteome</keyword>
<dbReference type="OrthoDB" id="2588098at2759"/>
<sequence>MLGLSLSTFMGQLYFNIDKTQTIGGGWGKLGKFFWYPRKEVLDRLSTPVNQFHWAPKLKSKDKRSPAAQTGTLLKKLPVELLQAIAKELIDDFFDLMSFSLTCVTMWEVAEGVRSLYIRTELQRKSWRGSRILFLGRYARSLPQGLLTEEDKEKLTEMIEMHCDESSDDDSVNSNTSESSISLLERALEEECSDPGPAPKRIYLLDILSYDVPKAYRQYCSELSYFACGRTVLSLSLTSPKDRWILRNLTKKEFVIKSEGSTSSGLTQALFSLICWSDDSSISMACDESDAERMIRGPWAGDRIDLTVYSITPQTQK</sequence>
<organism evidence="1 2">
    <name type="scientific">Rhodocollybia butyracea</name>
    <dbReference type="NCBI Taxonomy" id="206335"/>
    <lineage>
        <taxon>Eukaryota</taxon>
        <taxon>Fungi</taxon>
        <taxon>Dikarya</taxon>
        <taxon>Basidiomycota</taxon>
        <taxon>Agaricomycotina</taxon>
        <taxon>Agaricomycetes</taxon>
        <taxon>Agaricomycetidae</taxon>
        <taxon>Agaricales</taxon>
        <taxon>Marasmiineae</taxon>
        <taxon>Omphalotaceae</taxon>
        <taxon>Rhodocollybia</taxon>
    </lineage>
</organism>
<dbReference type="EMBL" id="JADNRY010000093">
    <property type="protein sequence ID" value="KAF9066090.1"/>
    <property type="molecule type" value="Genomic_DNA"/>
</dbReference>
<evidence type="ECO:0008006" key="3">
    <source>
        <dbReference type="Google" id="ProtNLM"/>
    </source>
</evidence>
<accession>A0A9P5U3W0</accession>
<evidence type="ECO:0000313" key="2">
    <source>
        <dbReference type="Proteomes" id="UP000772434"/>
    </source>
</evidence>
<comment type="caution">
    <text evidence="1">The sequence shown here is derived from an EMBL/GenBank/DDBJ whole genome shotgun (WGS) entry which is preliminary data.</text>
</comment>
<reference evidence="1" key="1">
    <citation type="submission" date="2020-11" db="EMBL/GenBank/DDBJ databases">
        <authorList>
            <consortium name="DOE Joint Genome Institute"/>
            <person name="Ahrendt S."/>
            <person name="Riley R."/>
            <person name="Andreopoulos W."/>
            <person name="Labutti K."/>
            <person name="Pangilinan J."/>
            <person name="Ruiz-Duenas F.J."/>
            <person name="Barrasa J.M."/>
            <person name="Sanchez-Garcia M."/>
            <person name="Camarero S."/>
            <person name="Miyauchi S."/>
            <person name="Serrano A."/>
            <person name="Linde D."/>
            <person name="Babiker R."/>
            <person name="Drula E."/>
            <person name="Ayuso-Fernandez I."/>
            <person name="Pacheco R."/>
            <person name="Padilla G."/>
            <person name="Ferreira P."/>
            <person name="Barriuso J."/>
            <person name="Kellner H."/>
            <person name="Castanera R."/>
            <person name="Alfaro M."/>
            <person name="Ramirez L."/>
            <person name="Pisabarro A.G."/>
            <person name="Kuo A."/>
            <person name="Tritt A."/>
            <person name="Lipzen A."/>
            <person name="He G."/>
            <person name="Yan M."/>
            <person name="Ng V."/>
            <person name="Cullen D."/>
            <person name="Martin F."/>
            <person name="Rosso M.-N."/>
            <person name="Henrissat B."/>
            <person name="Hibbett D."/>
            <person name="Martinez A.T."/>
            <person name="Grigoriev I.V."/>
        </authorList>
    </citation>
    <scope>NUCLEOTIDE SEQUENCE</scope>
    <source>
        <strain evidence="1">AH 40177</strain>
    </source>
</reference>
<gene>
    <name evidence="1" type="ORF">BDP27DRAFT_1424229</name>
</gene>
<name>A0A9P5U3W0_9AGAR</name>
<evidence type="ECO:0000313" key="1">
    <source>
        <dbReference type="EMBL" id="KAF9066090.1"/>
    </source>
</evidence>
<proteinExistence type="predicted"/>
<dbReference type="AlphaFoldDB" id="A0A9P5U3W0"/>
<protein>
    <recommendedName>
        <fullName evidence="3">F-box domain-containing protein</fullName>
    </recommendedName>
</protein>